<keyword evidence="1" id="KW-1133">Transmembrane helix</keyword>
<feature type="transmembrane region" description="Helical" evidence="1">
    <location>
        <begin position="485"/>
        <end position="506"/>
    </location>
</feature>
<reference evidence="2 3" key="1">
    <citation type="submission" date="2014-03" db="EMBL/GenBank/DDBJ databases">
        <title>Genomics of Bifidobacteria.</title>
        <authorList>
            <person name="Ventura M."/>
            <person name="Milani C."/>
            <person name="Lugli G.A."/>
        </authorList>
    </citation>
    <scope>NUCLEOTIDE SEQUENCE [LARGE SCALE GENOMIC DNA]</scope>
    <source>
        <strain evidence="2 3">LMG 21811</strain>
    </source>
</reference>
<keyword evidence="3" id="KW-1185">Reference proteome</keyword>
<feature type="transmembrane region" description="Helical" evidence="1">
    <location>
        <begin position="607"/>
        <end position="624"/>
    </location>
</feature>
<feature type="transmembrane region" description="Helical" evidence="1">
    <location>
        <begin position="670"/>
        <end position="687"/>
    </location>
</feature>
<dbReference type="STRING" id="78346.BRUM_0105"/>
<sequence>MCVVIVVAFAVMVVVECVLCNMPFWRSVAASGDSSAAYNVLGPGLERTDEGLLRVVDPTQAYMQVDADGSSEYVRVVPVSSEALTKAVDGGAHVLSTVRVRPDVNRLAGRVGSVSLPSSRSEYVRAAASGGTVCVRILEPEGSVVPFEAVHANVRVPFSLSPLRIGLMVALLALVLAWRPGSGLWRVPLDTSSVRQRVWLGVLLAVPSAATLAVVVWQLVAAAPLSFHADGMYTYDFDQYDHVARALLDGHTWLDLDTPDALRDAANPYDVGTRQRLLDQGVGPVYWDYAFYRGHWYSYFGVVPALLLFLPYRAVTSLFVDGGLMMPSGAAVPLLMLGFLVFGCLLVIRMADRIRPGMPVAAVSMLCVFMLLASNGVYLWYRTNFYSVPIAASLFLSALGLWLWMGAVKRVPVAADGGNGDDVARSLSLPRLAAGSVCIAANLGCRPQFIVVALLALVIFRPQIGKILRHAVGAKRMSFGSAWRLLRAPLAAVVPALAVIVPLLAYNAARFGSPFDFGSSYQLTVTDMTNYHQSLSNLVLTVVYYLFLPLRFTDAFPFLAVSPAPLPSWEFTEAMPGGLFAIAPLALAAVAVPFLRRRARGAEGRGVWALSVSCLVLGLLLVVLDSRMAGLGWRYITDFGWLFALAALPALSCILDVARPRLRWLARAGFLALLLFMIVITLLSLFMPGRDDELLRNNPGLFLDVQSWFSML</sequence>
<organism evidence="2 3">
    <name type="scientific">Bifidobacterium ruminantium</name>
    <dbReference type="NCBI Taxonomy" id="78346"/>
    <lineage>
        <taxon>Bacteria</taxon>
        <taxon>Bacillati</taxon>
        <taxon>Actinomycetota</taxon>
        <taxon>Actinomycetes</taxon>
        <taxon>Bifidobacteriales</taxon>
        <taxon>Bifidobacteriaceae</taxon>
        <taxon>Bifidobacterium</taxon>
    </lineage>
</organism>
<feature type="transmembrane region" description="Helical" evidence="1">
    <location>
        <begin position="388"/>
        <end position="405"/>
    </location>
</feature>
<dbReference type="eggNOG" id="COG1807">
    <property type="taxonomic scope" value="Bacteria"/>
</dbReference>
<protein>
    <recommendedName>
        <fullName evidence="4">Glycosyltransferase</fullName>
    </recommendedName>
</protein>
<evidence type="ECO:0008006" key="4">
    <source>
        <dbReference type="Google" id="ProtNLM"/>
    </source>
</evidence>
<feature type="transmembrane region" description="Helical" evidence="1">
    <location>
        <begin position="574"/>
        <end position="595"/>
    </location>
</feature>
<dbReference type="RefSeq" id="WP_026646950.1">
    <property type="nucleotide sequence ID" value="NZ_JGZL01000003.1"/>
</dbReference>
<evidence type="ECO:0000313" key="3">
    <source>
        <dbReference type="Proteomes" id="UP000029078"/>
    </source>
</evidence>
<feature type="transmembrane region" description="Helical" evidence="1">
    <location>
        <begin position="296"/>
        <end position="312"/>
    </location>
</feature>
<keyword evidence="1" id="KW-0812">Transmembrane</keyword>
<dbReference type="Proteomes" id="UP000029078">
    <property type="component" value="Unassembled WGS sequence"/>
</dbReference>
<evidence type="ECO:0000313" key="2">
    <source>
        <dbReference type="EMBL" id="KFI90348.1"/>
    </source>
</evidence>
<keyword evidence="1" id="KW-0472">Membrane</keyword>
<feature type="transmembrane region" description="Helical" evidence="1">
    <location>
        <begin position="198"/>
        <end position="220"/>
    </location>
</feature>
<feature type="transmembrane region" description="Helical" evidence="1">
    <location>
        <begin position="324"/>
        <end position="348"/>
    </location>
</feature>
<proteinExistence type="predicted"/>
<gene>
    <name evidence="2" type="ORF">BRUM_0105</name>
</gene>
<evidence type="ECO:0000256" key="1">
    <source>
        <dbReference type="SAM" id="Phobius"/>
    </source>
</evidence>
<name>A0A087D498_BIFRU</name>
<comment type="caution">
    <text evidence="2">The sequence shown here is derived from an EMBL/GenBank/DDBJ whole genome shotgun (WGS) entry which is preliminary data.</text>
</comment>
<feature type="transmembrane region" description="Helical" evidence="1">
    <location>
        <begin position="360"/>
        <end position="381"/>
    </location>
</feature>
<feature type="transmembrane region" description="Helical" evidence="1">
    <location>
        <begin position="158"/>
        <end position="178"/>
    </location>
</feature>
<dbReference type="AlphaFoldDB" id="A0A087D498"/>
<feature type="transmembrane region" description="Helical" evidence="1">
    <location>
        <begin position="639"/>
        <end position="658"/>
    </location>
</feature>
<accession>A0A087D498</accession>
<dbReference type="EMBL" id="JGZL01000003">
    <property type="protein sequence ID" value="KFI90348.1"/>
    <property type="molecule type" value="Genomic_DNA"/>
</dbReference>